<accession>A0A382ZLX0</accession>
<name>A0A382ZLX0_9ZZZZ</name>
<reference evidence="1" key="1">
    <citation type="submission" date="2018-05" db="EMBL/GenBank/DDBJ databases">
        <authorList>
            <person name="Lanie J.A."/>
            <person name="Ng W.-L."/>
            <person name="Kazmierczak K.M."/>
            <person name="Andrzejewski T.M."/>
            <person name="Davidsen T.M."/>
            <person name="Wayne K.J."/>
            <person name="Tettelin H."/>
            <person name="Glass J.I."/>
            <person name="Rusch D."/>
            <person name="Podicherti R."/>
            <person name="Tsui H.-C.T."/>
            <person name="Winkler M.E."/>
        </authorList>
    </citation>
    <scope>NUCLEOTIDE SEQUENCE</scope>
</reference>
<protein>
    <submittedName>
        <fullName evidence="1">Uncharacterized protein</fullName>
    </submittedName>
</protein>
<feature type="non-terminal residue" evidence="1">
    <location>
        <position position="44"/>
    </location>
</feature>
<sequence>MANKIKKIYQFVRYGLVKRHVYAATSPLRVLPECAVIGTGKGGT</sequence>
<evidence type="ECO:0000313" key="1">
    <source>
        <dbReference type="EMBL" id="SVD96596.1"/>
    </source>
</evidence>
<organism evidence="1">
    <name type="scientific">marine metagenome</name>
    <dbReference type="NCBI Taxonomy" id="408172"/>
    <lineage>
        <taxon>unclassified sequences</taxon>
        <taxon>metagenomes</taxon>
        <taxon>ecological metagenomes</taxon>
    </lineage>
</organism>
<dbReference type="AlphaFoldDB" id="A0A382ZLX0"/>
<dbReference type="EMBL" id="UINC01185068">
    <property type="protein sequence ID" value="SVD96596.1"/>
    <property type="molecule type" value="Genomic_DNA"/>
</dbReference>
<proteinExistence type="predicted"/>
<gene>
    <name evidence="1" type="ORF">METZ01_LOCUS449450</name>
</gene>